<dbReference type="InterPro" id="IPR050491">
    <property type="entry name" value="AmpC-like"/>
</dbReference>
<evidence type="ECO:0000313" key="4">
    <source>
        <dbReference type="Proteomes" id="UP000199603"/>
    </source>
</evidence>
<gene>
    <name evidence="3" type="ORF">SAMN04488509_101631</name>
</gene>
<evidence type="ECO:0000256" key="1">
    <source>
        <dbReference type="SAM" id="SignalP"/>
    </source>
</evidence>
<dbReference type="InterPro" id="IPR001466">
    <property type="entry name" value="Beta-lactam-related"/>
</dbReference>
<reference evidence="3 4" key="1">
    <citation type="submission" date="2016-10" db="EMBL/GenBank/DDBJ databases">
        <authorList>
            <person name="de Groot N.N."/>
        </authorList>
    </citation>
    <scope>NUCLEOTIDE SEQUENCE [LARGE SCALE GENOMIC DNA]</scope>
    <source>
        <strain evidence="3 4">DSM 16957</strain>
    </source>
</reference>
<dbReference type="PANTHER" id="PTHR46825">
    <property type="entry name" value="D-ALANYL-D-ALANINE-CARBOXYPEPTIDASE/ENDOPEPTIDASE AMPH"/>
    <property type="match status" value="1"/>
</dbReference>
<protein>
    <submittedName>
        <fullName evidence="3">CubicO group peptidase, beta-lactamase class C family</fullName>
    </submittedName>
</protein>
<evidence type="ECO:0000313" key="3">
    <source>
        <dbReference type="EMBL" id="SDD18933.1"/>
    </source>
</evidence>
<keyword evidence="4" id="KW-1185">Reference proteome</keyword>
<dbReference type="Gene3D" id="3.40.710.10">
    <property type="entry name" value="DD-peptidase/beta-lactamase superfamily"/>
    <property type="match status" value="1"/>
</dbReference>
<dbReference type="EMBL" id="FNAG01000001">
    <property type="protein sequence ID" value="SDD18933.1"/>
    <property type="molecule type" value="Genomic_DNA"/>
</dbReference>
<dbReference type="InterPro" id="IPR012338">
    <property type="entry name" value="Beta-lactam/transpept-like"/>
</dbReference>
<organism evidence="3 4">
    <name type="scientific">Aquimonas voraii</name>
    <dbReference type="NCBI Taxonomy" id="265719"/>
    <lineage>
        <taxon>Bacteria</taxon>
        <taxon>Pseudomonadati</taxon>
        <taxon>Pseudomonadota</taxon>
        <taxon>Gammaproteobacteria</taxon>
        <taxon>Lysobacterales</taxon>
        <taxon>Lysobacteraceae</taxon>
        <taxon>Aquimonas</taxon>
    </lineage>
</organism>
<sequence length="520" mass="56761">MPISRRHPAPAALCALLLRVLAHAAPAIHAEPNSPQSEGIAAAAAAIGDAAREVHRLPGAFPAVSVVVVHGEATPLLLAQGALRAGHDTIADANSRFYIASQTKSFVGLLAAELDAHGALPLSTTLAEVWPELRLPSPAEPERITLADLLTHQAPLRTDTLNLLTAYVRHVPSVDYPALLAEHTQPREPGFAYANLGYLIYGAALEARTGRPWQNKLQQRVLQPLQLRYVHPRSSEVAQEALAWNHQWDGQRWLATPPKPDALMHAAGGLYASSADMARWLRANLRLRSPSGRPSRASFERAQRPVVKANLSDREFICDGYSLGWYACAYRGHRVRMHPGSYRGAVSVSLLLPDLDTGLSFAVNSDSAIEGFALELVKAFIGLAHGDASEHARLRLAVDAYPERLARRVESQREAVANARADPSWGGWAWTPTREDLQAYVGEFESERLGRMRVQLGPDGLEARLGAMRMQLTPAREGLFGASESEIEVLEAFHYSEDRARLSWKGASFQAPTLKASPVR</sequence>
<dbReference type="AlphaFoldDB" id="A0A1G6SQ44"/>
<dbReference type="SUPFAM" id="SSF56601">
    <property type="entry name" value="beta-lactamase/transpeptidase-like"/>
    <property type="match status" value="1"/>
</dbReference>
<feature type="signal peptide" evidence="1">
    <location>
        <begin position="1"/>
        <end position="24"/>
    </location>
</feature>
<keyword evidence="1" id="KW-0732">Signal</keyword>
<name>A0A1G6SQ44_9GAMM</name>
<evidence type="ECO:0000259" key="2">
    <source>
        <dbReference type="Pfam" id="PF00144"/>
    </source>
</evidence>
<feature type="chain" id="PRO_5011620325" evidence="1">
    <location>
        <begin position="25"/>
        <end position="520"/>
    </location>
</feature>
<dbReference type="PANTHER" id="PTHR46825:SF15">
    <property type="entry name" value="BETA-LACTAMASE-RELATED DOMAIN-CONTAINING PROTEIN"/>
    <property type="match status" value="1"/>
</dbReference>
<dbReference type="STRING" id="265719.SAMN04488509_101631"/>
<feature type="domain" description="Beta-lactamase-related" evidence="2">
    <location>
        <begin position="59"/>
        <end position="368"/>
    </location>
</feature>
<dbReference type="Pfam" id="PF00144">
    <property type="entry name" value="Beta-lactamase"/>
    <property type="match status" value="1"/>
</dbReference>
<accession>A0A1G6SQ44</accession>
<dbReference type="Proteomes" id="UP000199603">
    <property type="component" value="Unassembled WGS sequence"/>
</dbReference>
<proteinExistence type="predicted"/>